<dbReference type="InterPro" id="IPR042089">
    <property type="entry name" value="Peptidase_M13_dom_2"/>
</dbReference>
<dbReference type="InterPro" id="IPR000718">
    <property type="entry name" value="Peptidase_M13"/>
</dbReference>
<dbReference type="InterPro" id="IPR024079">
    <property type="entry name" value="MetalloPept_cat_dom_sf"/>
</dbReference>
<dbReference type="EMBL" id="JARKHS020022671">
    <property type="protein sequence ID" value="KAK8769388.1"/>
    <property type="molecule type" value="Genomic_DNA"/>
</dbReference>
<comment type="caution">
    <text evidence="2">The sequence shown here is derived from an EMBL/GenBank/DDBJ whole genome shotgun (WGS) entry which is preliminary data.</text>
</comment>
<gene>
    <name evidence="2" type="ORF">V5799_014148</name>
</gene>
<evidence type="ECO:0000256" key="1">
    <source>
        <dbReference type="SAM" id="Phobius"/>
    </source>
</evidence>
<feature type="transmembrane region" description="Helical" evidence="1">
    <location>
        <begin position="20"/>
        <end position="39"/>
    </location>
</feature>
<sequence>MREIFWKCGESGVRRHLAWLFVWTYGIMASPEAALLIMHGDKHRAEKARPLYCAPQVETNYKLLVAALTIAAYFPSEVRTFIDEHLAGIVEIAMNKTSAASWLDNQTIGITVQKLNNVGTVLWPAEKYLTEEGIEQAYANFSENASSFAHLWVDTRRNIRSLFGSEAGAQEDRQRLSSALPFIEYVPVLNAPSLSLGILAPPLFYIDGTNAMLHGGLGYFYARELVGALDREGINVSTRLSSIHFYAA</sequence>
<dbReference type="Gene3D" id="3.40.390.10">
    <property type="entry name" value="Collagenase (Catalytic Domain)"/>
    <property type="match status" value="1"/>
</dbReference>
<dbReference type="Proteomes" id="UP001321473">
    <property type="component" value="Unassembled WGS sequence"/>
</dbReference>
<dbReference type="Gene3D" id="1.10.1380.10">
    <property type="entry name" value="Neutral endopeptidase , domain2"/>
    <property type="match status" value="1"/>
</dbReference>
<organism evidence="2 3">
    <name type="scientific">Amblyomma americanum</name>
    <name type="common">Lone star tick</name>
    <dbReference type="NCBI Taxonomy" id="6943"/>
    <lineage>
        <taxon>Eukaryota</taxon>
        <taxon>Metazoa</taxon>
        <taxon>Ecdysozoa</taxon>
        <taxon>Arthropoda</taxon>
        <taxon>Chelicerata</taxon>
        <taxon>Arachnida</taxon>
        <taxon>Acari</taxon>
        <taxon>Parasitiformes</taxon>
        <taxon>Ixodida</taxon>
        <taxon>Ixodoidea</taxon>
        <taxon>Ixodidae</taxon>
        <taxon>Amblyomminae</taxon>
        <taxon>Amblyomma</taxon>
    </lineage>
</organism>
<proteinExistence type="predicted"/>
<name>A0AAQ4E3W2_AMBAM</name>
<keyword evidence="1" id="KW-1133">Transmembrane helix</keyword>
<dbReference type="SUPFAM" id="SSF55486">
    <property type="entry name" value="Metalloproteases ('zincins'), catalytic domain"/>
    <property type="match status" value="1"/>
</dbReference>
<evidence type="ECO:0000313" key="2">
    <source>
        <dbReference type="EMBL" id="KAK8769388.1"/>
    </source>
</evidence>
<keyword evidence="3" id="KW-1185">Reference proteome</keyword>
<keyword evidence="1" id="KW-0472">Membrane</keyword>
<protein>
    <submittedName>
        <fullName evidence="2">Uncharacterized protein</fullName>
    </submittedName>
</protein>
<keyword evidence="1" id="KW-0812">Transmembrane</keyword>
<dbReference type="GO" id="GO:0006508">
    <property type="term" value="P:proteolysis"/>
    <property type="evidence" value="ECO:0007669"/>
    <property type="project" value="InterPro"/>
</dbReference>
<dbReference type="AlphaFoldDB" id="A0AAQ4E3W2"/>
<accession>A0AAQ4E3W2</accession>
<reference evidence="2 3" key="1">
    <citation type="journal article" date="2023" name="Arcadia Sci">
        <title>De novo assembly of a long-read Amblyomma americanum tick genome.</title>
        <authorList>
            <person name="Chou S."/>
            <person name="Poskanzer K.E."/>
            <person name="Rollins M."/>
            <person name="Thuy-Boun P.S."/>
        </authorList>
    </citation>
    <scope>NUCLEOTIDE SEQUENCE [LARGE SCALE GENOMIC DNA]</scope>
    <source>
        <strain evidence="2">F_SG_1</strain>
        <tissue evidence="2">Salivary glands</tissue>
    </source>
</reference>
<evidence type="ECO:0000313" key="3">
    <source>
        <dbReference type="Proteomes" id="UP001321473"/>
    </source>
</evidence>
<dbReference type="GO" id="GO:0004222">
    <property type="term" value="F:metalloendopeptidase activity"/>
    <property type="evidence" value="ECO:0007669"/>
    <property type="project" value="InterPro"/>
</dbReference>
<dbReference type="PROSITE" id="PS51885">
    <property type="entry name" value="NEPRILYSIN"/>
    <property type="match status" value="1"/>
</dbReference>